<keyword evidence="2" id="KW-1185">Reference proteome</keyword>
<sequence length="152" mass="17224">MNAPIENDPDVRQNMLSLDEKLTKDQVEYVGRMLRKLITQLEKKRYSEPLRPVEWEQWNNFILSTYACGFVCCDGGETMDDRAQTPISQVIRALQEDPKPVEGFSLRELRQIIHFIIRSERWGDAGAETGGGAVWGLIDTSLGDAIARRLGA</sequence>
<gene>
    <name evidence="1" type="ORF">C8N45_11836</name>
</gene>
<proteinExistence type="predicted"/>
<accession>A0A2T6K760</accession>
<name>A0A2T6K760_9RHOB</name>
<evidence type="ECO:0000313" key="1">
    <source>
        <dbReference type="EMBL" id="PUB10557.1"/>
    </source>
</evidence>
<dbReference type="EMBL" id="QBUD01000018">
    <property type="protein sequence ID" value="PUB10557.1"/>
    <property type="molecule type" value="Genomic_DNA"/>
</dbReference>
<organism evidence="1 2">
    <name type="scientific">Yoonia sediminilitoris</name>
    <dbReference type="NCBI Taxonomy" id="1286148"/>
    <lineage>
        <taxon>Bacteria</taxon>
        <taxon>Pseudomonadati</taxon>
        <taxon>Pseudomonadota</taxon>
        <taxon>Alphaproteobacteria</taxon>
        <taxon>Rhodobacterales</taxon>
        <taxon>Paracoccaceae</taxon>
        <taxon>Yoonia</taxon>
    </lineage>
</organism>
<dbReference type="AlphaFoldDB" id="A0A2T6K760"/>
<dbReference type="Proteomes" id="UP000244523">
    <property type="component" value="Unassembled WGS sequence"/>
</dbReference>
<reference evidence="1 2" key="1">
    <citation type="submission" date="2018-04" db="EMBL/GenBank/DDBJ databases">
        <title>Genomic Encyclopedia of Archaeal and Bacterial Type Strains, Phase II (KMG-II): from individual species to whole genera.</title>
        <authorList>
            <person name="Goeker M."/>
        </authorList>
    </citation>
    <scope>NUCLEOTIDE SEQUENCE [LARGE SCALE GENOMIC DNA]</scope>
    <source>
        <strain evidence="1 2">DSM 29955</strain>
    </source>
</reference>
<evidence type="ECO:0000313" key="2">
    <source>
        <dbReference type="Proteomes" id="UP000244523"/>
    </source>
</evidence>
<protein>
    <submittedName>
        <fullName evidence="1">Uncharacterized protein</fullName>
    </submittedName>
</protein>
<comment type="caution">
    <text evidence="1">The sequence shown here is derived from an EMBL/GenBank/DDBJ whole genome shotgun (WGS) entry which is preliminary data.</text>
</comment>